<dbReference type="AlphaFoldDB" id="A0A225DNI4"/>
<reference evidence="3" key="1">
    <citation type="submission" date="2017-06" db="EMBL/GenBank/DDBJ databases">
        <title>Genome analysis of Fimbriiglobus ruber SP5, the first member of the order Planctomycetales with confirmed chitinolytic capability.</title>
        <authorList>
            <person name="Ravin N.V."/>
            <person name="Rakitin A.L."/>
            <person name="Ivanova A.A."/>
            <person name="Beletsky A.V."/>
            <person name="Kulichevskaya I.S."/>
            <person name="Mardanov A.V."/>
            <person name="Dedysh S.N."/>
        </authorList>
    </citation>
    <scope>NUCLEOTIDE SEQUENCE [LARGE SCALE GENOMIC DNA]</scope>
    <source>
        <strain evidence="3">SP5</strain>
    </source>
</reference>
<dbReference type="RefSeq" id="WP_143393055.1">
    <property type="nucleotide sequence ID" value="NZ_NIDE01000004.1"/>
</dbReference>
<sequence length="153" mass="16552">MRAILDSRLVVTCFLLALAGCAPKLPPIVPVEGVVTINGQPLANAAVTFIPLLDHFGMEAVSVATTDAQGKFTLICKQNEQPGAVAGTHLVMVRELPVPKEMRRVIQDGRVIDAYYAKSGNRPIPPDYKSTAHTPLRVEISRATPTVTLELKR</sequence>
<comment type="caution">
    <text evidence="2">The sequence shown here is derived from an EMBL/GenBank/DDBJ whole genome shotgun (WGS) entry which is preliminary data.</text>
</comment>
<dbReference type="OrthoDB" id="286727at2"/>
<proteinExistence type="predicted"/>
<organism evidence="2 3">
    <name type="scientific">Fimbriiglobus ruber</name>
    <dbReference type="NCBI Taxonomy" id="1908690"/>
    <lineage>
        <taxon>Bacteria</taxon>
        <taxon>Pseudomonadati</taxon>
        <taxon>Planctomycetota</taxon>
        <taxon>Planctomycetia</taxon>
        <taxon>Gemmatales</taxon>
        <taxon>Gemmataceae</taxon>
        <taxon>Fimbriiglobus</taxon>
    </lineage>
</organism>
<dbReference type="EMBL" id="NIDE01000004">
    <property type="protein sequence ID" value="OWK42942.1"/>
    <property type="molecule type" value="Genomic_DNA"/>
</dbReference>
<dbReference type="Proteomes" id="UP000214646">
    <property type="component" value="Unassembled WGS sequence"/>
</dbReference>
<evidence type="ECO:0000313" key="2">
    <source>
        <dbReference type="EMBL" id="OWK42942.1"/>
    </source>
</evidence>
<evidence type="ECO:0000256" key="1">
    <source>
        <dbReference type="SAM" id="SignalP"/>
    </source>
</evidence>
<feature type="signal peptide" evidence="1">
    <location>
        <begin position="1"/>
        <end position="19"/>
    </location>
</feature>
<evidence type="ECO:0008006" key="4">
    <source>
        <dbReference type="Google" id="ProtNLM"/>
    </source>
</evidence>
<keyword evidence="3" id="KW-1185">Reference proteome</keyword>
<gene>
    <name evidence="2" type="ORF">FRUB_02541</name>
</gene>
<name>A0A225DNI4_9BACT</name>
<evidence type="ECO:0000313" key="3">
    <source>
        <dbReference type="Proteomes" id="UP000214646"/>
    </source>
</evidence>
<feature type="chain" id="PRO_5013393411" description="Carboxypeptidase regulatory-like domain-containing protein" evidence="1">
    <location>
        <begin position="20"/>
        <end position="153"/>
    </location>
</feature>
<keyword evidence="1" id="KW-0732">Signal</keyword>
<accession>A0A225DNI4</accession>
<dbReference type="PROSITE" id="PS51257">
    <property type="entry name" value="PROKAR_LIPOPROTEIN"/>
    <property type="match status" value="1"/>
</dbReference>
<protein>
    <recommendedName>
        <fullName evidence="4">Carboxypeptidase regulatory-like domain-containing protein</fullName>
    </recommendedName>
</protein>